<accession>A0ABS6JBM9</accession>
<keyword evidence="1" id="KW-0472">Membrane</keyword>
<keyword evidence="1" id="KW-0812">Transmembrane</keyword>
<name>A0ABS6JBM9_9BACI</name>
<proteinExistence type="predicted"/>
<reference evidence="2 3" key="1">
    <citation type="submission" date="2021-06" db="EMBL/GenBank/DDBJ databases">
        <title>Bacillus sp. RD4P76, an endophyte from a halophyte.</title>
        <authorList>
            <person name="Sun J.-Q."/>
        </authorList>
    </citation>
    <scope>NUCLEOTIDE SEQUENCE [LARGE SCALE GENOMIC DNA]</scope>
    <source>
        <strain evidence="2 3">CGMCC 1.15917</strain>
    </source>
</reference>
<sequence>MLIAYKIFLLSIIIITFIGTVGERKDENLRNNMTAICIASMISFLIAVLLL</sequence>
<feature type="transmembrane region" description="Helical" evidence="1">
    <location>
        <begin position="32"/>
        <end position="50"/>
    </location>
</feature>
<dbReference type="Proteomes" id="UP000784880">
    <property type="component" value="Unassembled WGS sequence"/>
</dbReference>
<keyword evidence="3" id="KW-1185">Reference proteome</keyword>
<evidence type="ECO:0000256" key="1">
    <source>
        <dbReference type="SAM" id="Phobius"/>
    </source>
</evidence>
<evidence type="ECO:0000313" key="2">
    <source>
        <dbReference type="EMBL" id="MBU9711079.1"/>
    </source>
</evidence>
<gene>
    <name evidence="2" type="ORF">KS419_04920</name>
</gene>
<organism evidence="2 3">
    <name type="scientific">Evansella tamaricis</name>
    <dbReference type="NCBI Taxonomy" id="2069301"/>
    <lineage>
        <taxon>Bacteria</taxon>
        <taxon>Bacillati</taxon>
        <taxon>Bacillota</taxon>
        <taxon>Bacilli</taxon>
        <taxon>Bacillales</taxon>
        <taxon>Bacillaceae</taxon>
        <taxon>Evansella</taxon>
    </lineage>
</organism>
<evidence type="ECO:0000313" key="3">
    <source>
        <dbReference type="Proteomes" id="UP000784880"/>
    </source>
</evidence>
<keyword evidence="1" id="KW-1133">Transmembrane helix</keyword>
<comment type="caution">
    <text evidence="2">The sequence shown here is derived from an EMBL/GenBank/DDBJ whole genome shotgun (WGS) entry which is preliminary data.</text>
</comment>
<protein>
    <submittedName>
        <fullName evidence="2">Uncharacterized protein</fullName>
    </submittedName>
</protein>
<dbReference type="EMBL" id="JAHQCS010000057">
    <property type="protein sequence ID" value="MBU9711079.1"/>
    <property type="molecule type" value="Genomic_DNA"/>
</dbReference>
<dbReference type="RefSeq" id="WP_217064970.1">
    <property type="nucleotide sequence ID" value="NZ_JAHQCS010000057.1"/>
</dbReference>